<comment type="caution">
    <text evidence="1">The sequence shown here is derived from an EMBL/GenBank/DDBJ whole genome shotgun (WGS) entry which is preliminary data.</text>
</comment>
<dbReference type="EMBL" id="DYUE01000262">
    <property type="protein sequence ID" value="HJG92294.1"/>
    <property type="molecule type" value="Genomic_DNA"/>
</dbReference>
<protein>
    <submittedName>
        <fullName evidence="1">Uncharacterized protein</fullName>
    </submittedName>
</protein>
<evidence type="ECO:0000313" key="1">
    <source>
        <dbReference type="EMBL" id="HJG92294.1"/>
    </source>
</evidence>
<evidence type="ECO:0000313" key="2">
    <source>
        <dbReference type="Proteomes" id="UP000742460"/>
    </source>
</evidence>
<reference evidence="1" key="2">
    <citation type="submission" date="2021-09" db="EMBL/GenBank/DDBJ databases">
        <authorList>
            <person name="Gilroy R."/>
        </authorList>
    </citation>
    <scope>NUCLEOTIDE SEQUENCE</scope>
    <source>
        <strain evidence="1">ChiGjej5B5-22894</strain>
    </source>
</reference>
<sequence>MPVAVYDDLHGSSMGAPTVTGTEFSLQVLEAVTVLHQRGYHRIRFVAMWAPTGLHVRMFVGRDSEVPGGHPREEFFDQIAYTSLDDADEPARNFAGTTIPAWWSAEMIADQILAAIPPIEPRADDPDYVARIQDLFEHHAAARTVPLTEDERG</sequence>
<dbReference type="Proteomes" id="UP000742460">
    <property type="component" value="Unassembled WGS sequence"/>
</dbReference>
<reference evidence="1" key="1">
    <citation type="journal article" date="2021" name="PeerJ">
        <title>Extensive microbial diversity within the chicken gut microbiome revealed by metagenomics and culture.</title>
        <authorList>
            <person name="Gilroy R."/>
            <person name="Ravi A."/>
            <person name="Getino M."/>
            <person name="Pursley I."/>
            <person name="Horton D.L."/>
            <person name="Alikhan N.F."/>
            <person name="Baker D."/>
            <person name="Gharbi K."/>
            <person name="Hall N."/>
            <person name="Watson M."/>
            <person name="Adriaenssens E.M."/>
            <person name="Foster-Nyarko E."/>
            <person name="Jarju S."/>
            <person name="Secka A."/>
            <person name="Antonio M."/>
            <person name="Oren A."/>
            <person name="Chaudhuri R.R."/>
            <person name="La Ragione R."/>
            <person name="Hildebrand F."/>
            <person name="Pallen M.J."/>
        </authorList>
    </citation>
    <scope>NUCLEOTIDE SEQUENCE</scope>
    <source>
        <strain evidence="1">ChiGjej5B5-22894</strain>
    </source>
</reference>
<name>A0A921MX79_9MICO</name>
<gene>
    <name evidence="1" type="ORF">K8V81_11305</name>
</gene>
<accession>A0A921MX79</accession>
<organism evidence="1 2">
    <name type="scientific">Brachybacterium massiliense</name>
    <dbReference type="NCBI Taxonomy" id="1755098"/>
    <lineage>
        <taxon>Bacteria</taxon>
        <taxon>Bacillati</taxon>
        <taxon>Actinomycetota</taxon>
        <taxon>Actinomycetes</taxon>
        <taxon>Micrococcales</taxon>
        <taxon>Dermabacteraceae</taxon>
        <taxon>Brachybacterium</taxon>
    </lineage>
</organism>
<proteinExistence type="predicted"/>
<dbReference type="AlphaFoldDB" id="A0A921MX79"/>